<feature type="compositionally biased region" description="Low complexity" evidence="17">
    <location>
        <begin position="464"/>
        <end position="476"/>
    </location>
</feature>
<evidence type="ECO:0000313" key="20">
    <source>
        <dbReference type="RefSeq" id="XP_016969586.1"/>
    </source>
</evidence>
<feature type="region of interest" description="Disordered" evidence="17">
    <location>
        <begin position="80"/>
        <end position="161"/>
    </location>
</feature>
<dbReference type="OrthoDB" id="431720at2759"/>
<dbReference type="FunFam" id="1.20.120.350:FF:000001">
    <property type="entry name" value="Voltage-dependent L-type calcium channel subunit alpha"/>
    <property type="match status" value="1"/>
</dbReference>
<feature type="transmembrane region" description="Helical" evidence="18">
    <location>
        <begin position="1195"/>
        <end position="1212"/>
    </location>
</feature>
<feature type="transmembrane region" description="Helical" evidence="18">
    <location>
        <begin position="826"/>
        <end position="844"/>
    </location>
</feature>
<evidence type="ECO:0000256" key="11">
    <source>
        <dbReference type="ARBA" id="ARBA00023065"/>
    </source>
</evidence>
<dbReference type="InterPro" id="IPR050599">
    <property type="entry name" value="VDCC_alpha-1_subunit"/>
</dbReference>
<dbReference type="GO" id="GO:0016323">
    <property type="term" value="C:basolateral plasma membrane"/>
    <property type="evidence" value="ECO:0007669"/>
    <property type="project" value="UniProtKB-ARBA"/>
</dbReference>
<reference evidence="20" key="1">
    <citation type="submission" date="2025-08" db="UniProtKB">
        <authorList>
            <consortium name="RefSeq"/>
        </authorList>
    </citation>
    <scope>IDENTIFICATION</scope>
</reference>
<dbReference type="GO" id="GO:0046872">
    <property type="term" value="F:metal ion binding"/>
    <property type="evidence" value="ECO:0007669"/>
    <property type="project" value="UniProtKB-KW"/>
</dbReference>
<dbReference type="GO" id="GO:0005891">
    <property type="term" value="C:voltage-gated calcium channel complex"/>
    <property type="evidence" value="ECO:0007669"/>
    <property type="project" value="InterPro"/>
</dbReference>
<keyword evidence="13" id="KW-0407">Ion channel</keyword>
<feature type="transmembrane region" description="Helical" evidence="18">
    <location>
        <begin position="1324"/>
        <end position="1343"/>
    </location>
</feature>
<organism evidence="20">
    <name type="scientific">Drosophila rhopaloa</name>
    <name type="common">Fruit fly</name>
    <dbReference type="NCBI Taxonomy" id="1041015"/>
    <lineage>
        <taxon>Eukaryota</taxon>
        <taxon>Metazoa</taxon>
        <taxon>Ecdysozoa</taxon>
        <taxon>Arthropoda</taxon>
        <taxon>Hexapoda</taxon>
        <taxon>Insecta</taxon>
        <taxon>Pterygota</taxon>
        <taxon>Neoptera</taxon>
        <taxon>Endopterygota</taxon>
        <taxon>Diptera</taxon>
        <taxon>Brachycera</taxon>
        <taxon>Muscomorpha</taxon>
        <taxon>Ephydroidea</taxon>
        <taxon>Drosophilidae</taxon>
        <taxon>Drosophila</taxon>
        <taxon>Sophophora</taxon>
    </lineage>
</organism>
<feature type="compositionally biased region" description="Basic residues" evidence="17">
    <location>
        <begin position="596"/>
        <end position="608"/>
    </location>
</feature>
<dbReference type="RefSeq" id="XP_016969586.1">
    <property type="nucleotide sequence ID" value="XM_017114097.1"/>
</dbReference>
<keyword evidence="6 15" id="KW-0479">Metal-binding</keyword>
<dbReference type="SUPFAM" id="SSF81324">
    <property type="entry name" value="Voltage-gated potassium channels"/>
    <property type="match status" value="2"/>
</dbReference>
<evidence type="ECO:0000256" key="5">
    <source>
        <dbReference type="ARBA" id="ARBA00022692"/>
    </source>
</evidence>
<feature type="region of interest" description="Disordered" evidence="17">
    <location>
        <begin position="761"/>
        <end position="799"/>
    </location>
</feature>
<dbReference type="GO" id="GO:0008331">
    <property type="term" value="F:high voltage-gated calcium channel activity"/>
    <property type="evidence" value="ECO:0007669"/>
    <property type="project" value="TreeGrafter"/>
</dbReference>
<dbReference type="GO" id="GO:0019722">
    <property type="term" value="P:calcium-mediated signaling"/>
    <property type="evidence" value="ECO:0007669"/>
    <property type="project" value="UniProtKB-ARBA"/>
</dbReference>
<dbReference type="PRINTS" id="PR01630">
    <property type="entry name" value="LVDCCALPHA1"/>
</dbReference>
<evidence type="ECO:0000256" key="15">
    <source>
        <dbReference type="PIRSR" id="PIRSR602077-1"/>
    </source>
</evidence>
<keyword evidence="11" id="KW-0406">Ion transport</keyword>
<feature type="transmembrane region" description="Helical" evidence="18">
    <location>
        <begin position="1232"/>
        <end position="1250"/>
    </location>
</feature>
<comment type="similarity">
    <text evidence="14 16">Belongs to the calcium channel alpha-1 subunit (TC 1.A.1.11) family.</text>
</comment>
<feature type="compositionally biased region" description="Low complexity" evidence="17">
    <location>
        <begin position="14"/>
        <end position="24"/>
    </location>
</feature>
<dbReference type="GO" id="GO:0050906">
    <property type="term" value="P:detection of stimulus involved in sensory perception"/>
    <property type="evidence" value="ECO:0007669"/>
    <property type="project" value="UniProtKB-ARBA"/>
</dbReference>
<evidence type="ECO:0000256" key="10">
    <source>
        <dbReference type="ARBA" id="ARBA00022989"/>
    </source>
</evidence>
<feature type="transmembrane region" description="Helical" evidence="18">
    <location>
        <begin position="1064"/>
        <end position="1086"/>
    </location>
</feature>
<comment type="subcellular location">
    <subcellularLocation>
        <location evidence="1 16">Membrane</location>
        <topology evidence="1 16">Multi-pass membrane protein</topology>
    </subcellularLocation>
</comment>
<accession>A0A6P4E814</accession>
<feature type="transmembrane region" description="Helical" evidence="18">
    <location>
        <begin position="897"/>
        <end position="916"/>
    </location>
</feature>
<feature type="transmembrane region" description="Helical" evidence="18">
    <location>
        <begin position="864"/>
        <end position="885"/>
    </location>
</feature>
<keyword evidence="5 18" id="KW-0812">Transmembrane</keyword>
<dbReference type="GO" id="GO:0009581">
    <property type="term" value="P:detection of external stimulus"/>
    <property type="evidence" value="ECO:0007669"/>
    <property type="project" value="UniProtKB-ARBA"/>
</dbReference>
<dbReference type="InterPro" id="IPR005446">
    <property type="entry name" value="VDCC_L_a1su"/>
</dbReference>
<feature type="compositionally biased region" description="Basic and acidic residues" evidence="17">
    <location>
        <begin position="48"/>
        <end position="65"/>
    </location>
</feature>
<feature type="compositionally biased region" description="Acidic residues" evidence="17">
    <location>
        <begin position="654"/>
        <end position="675"/>
    </location>
</feature>
<dbReference type="GO" id="GO:0016322">
    <property type="term" value="P:neuron remodeling"/>
    <property type="evidence" value="ECO:0007669"/>
    <property type="project" value="UniProtKB-ARBA"/>
</dbReference>
<sequence>MNTGDRKEQASLTPQQQQSPQQSEPQPPITRHDALDSSSANNKLNHKHNNDKDKDTTSDKNWEAGRDLLPASVVIVDESCPLKSQRQPPLESSSVVPRSGSGAGATSSSQRRRQLQFQRQKEAKLYDRGDGEPSTSTSVSASASASASTSASTSTSTTTTVMGGGELVNCIAYDDNTLVIERKPSPTSPSTSRRYLKAETPTRGSRKYNRKTSAAASVAGKSDLEVVVVKPEHHRSPTITLPVPANPLTTSASAGTTPTGAGLGAGLGTATGTVLQQRYIQLQLEHEKKYIFHAIQEFDFMEQTRRSRAYCSALEPLEDPNQASGTRRRPTSTELALSNVTSQIVNNATYKLDFKQRRHKSNNGGGGVSGGVVVGPSEPAAGSGSLTGLATGSATSPGAAAGPSSSVKRRKSSCTSCGGGGISAPPPRLTPEEAWQLQPQNSVTSAGSTNSSYSSGGGRDDDSSYSAVGGDSSSSNSCNCDITGDNSTLHGFGVGDVSSFIADCDDNEDDEENDLDNPDLSSQTLRTAAIVAAVAAAAKEQAQEQSLADCDSFSDRRQDADEGVRIIQESGGNTNNNDSLEDVGEVDDNADVVVRKNSRNRPSIRRTCRITEEDDDEDDVDFGNQEDQEVDDEEPEGTTIDIDEQEQQQQEHDESAEDEDDEDVDEYFEEEEDDTQAFSPFYSSSAELIDNFGGGAGKFFNIMDFERGDSGGGGFSPNGNGGPGSGDNSRAARYDSGEGDLGGGNNIMGIDSMGIANIPETMNGTTIGPSGIGGQKAGAAASAAGQKRQQRRGKPQPDRPQRALFCLSVKNPLRALCIRIVEWKPFEFLILLTIFANCIALAVYTPYPGSDSNVTNQTLEKVEYIFLVIFTAECVMKILAYGFVLHNGAYLRNGWNLLDFTIVVIGAISTALSHLMKDAFDVKALRAFRVLRPLRLVSGVPSLQVVLNSILKAMVPLFHIALLVIFVIIIYAIIGLELFSGKLHKACRDEVTGEYEENIRPCGVGYKCPPGMKCFGGWDGPNDGITNFDNFGLAMLTVFQCVTLEGWTDVLYSIQDAMGSDWQWMYFISMVILGAFFVMNLILGVLSGEFSKERNKAKNRGDFQKLREKQQIEEDLRGYLDWITQAEDIEPDAVGGLISDGKGKQPNEMDSTENMGEEMPEVQLTESRWRKMKKDFDRVNRRMRRACRKAVKSQAFYWLIIVLVFLNTGVLATEHYGQLDWLDNFQEYTNMFFIGLFTCEMLLKMYSLGFQGYFVSLFNRFDCFVVIGSITETLLTNTGMMPPLGVSVLRCVRLLRVFKVTKYWRSLSNLVASLLNSIQSIASLLLLLFLFIVIFALLGMQVFGGKFNFDGKNEKYRMNFDCFWQAL</sequence>
<keyword evidence="3 16" id="KW-0109">Calcium transport</keyword>
<feature type="compositionally biased region" description="Gly residues" evidence="17">
    <location>
        <begin position="710"/>
        <end position="725"/>
    </location>
</feature>
<dbReference type="PANTHER" id="PTHR45628:SF1">
    <property type="entry name" value="VOLTAGE-DEPENDENT CALCIUM CHANNEL TYPE D SUBUNIT ALPHA-1"/>
    <property type="match status" value="1"/>
</dbReference>
<dbReference type="InterPro" id="IPR005821">
    <property type="entry name" value="Ion_trans_dom"/>
</dbReference>
<dbReference type="GO" id="GO:0009582">
    <property type="term" value="P:detection of abiotic stimulus"/>
    <property type="evidence" value="ECO:0007669"/>
    <property type="project" value="UniProtKB-ARBA"/>
</dbReference>
<proteinExistence type="inferred from homology"/>
<feature type="region of interest" description="Disordered" evidence="17">
    <location>
        <begin position="1"/>
        <end position="65"/>
    </location>
</feature>
<feature type="domain" description="Ion transport" evidence="19">
    <location>
        <begin position="1194"/>
        <end position="1367"/>
    </location>
</feature>
<feature type="compositionally biased region" description="Low complexity" evidence="17">
    <location>
        <begin position="441"/>
        <end position="454"/>
    </location>
</feature>
<dbReference type="Gene3D" id="1.20.120.350">
    <property type="entry name" value="Voltage-gated potassium channels. Chain C"/>
    <property type="match status" value="2"/>
</dbReference>
<feature type="region of interest" description="Disordered" evidence="17">
    <location>
        <begin position="710"/>
        <end position="745"/>
    </location>
</feature>
<feature type="compositionally biased region" description="Low complexity" evidence="17">
    <location>
        <begin position="98"/>
        <end position="109"/>
    </location>
</feature>
<dbReference type="Pfam" id="PF00520">
    <property type="entry name" value="Ion_trans"/>
    <property type="match status" value="2"/>
</dbReference>
<evidence type="ECO:0000256" key="17">
    <source>
        <dbReference type="SAM" id="MobiDB-lite"/>
    </source>
</evidence>
<dbReference type="InterPro" id="IPR002077">
    <property type="entry name" value="VDCCAlpha1"/>
</dbReference>
<feature type="region of interest" description="Disordered" evidence="17">
    <location>
        <begin position="567"/>
        <end position="677"/>
    </location>
</feature>
<feature type="compositionally biased region" description="Low complexity" evidence="17">
    <location>
        <begin position="380"/>
        <end position="406"/>
    </location>
</feature>
<keyword evidence="12 18" id="KW-0472">Membrane</keyword>
<feature type="domain" description="Ion transport" evidence="19">
    <location>
        <begin position="824"/>
        <end position="1097"/>
    </location>
</feature>
<evidence type="ECO:0000256" key="2">
    <source>
        <dbReference type="ARBA" id="ARBA00022448"/>
    </source>
</evidence>
<protein>
    <recommendedName>
        <fullName evidence="16">Voltage-dependent L-type calcium channel subunit alpha</fullName>
    </recommendedName>
</protein>
<feature type="compositionally biased region" description="Basic and acidic residues" evidence="17">
    <location>
        <begin position="119"/>
        <end position="131"/>
    </location>
</feature>
<dbReference type="Gene3D" id="6.10.250.2500">
    <property type="match status" value="1"/>
</dbReference>
<feature type="compositionally biased region" description="Low complexity" evidence="17">
    <location>
        <begin position="247"/>
        <end position="257"/>
    </location>
</feature>
<keyword evidence="2" id="KW-0813">Transport</keyword>
<dbReference type="GO" id="GO:0016324">
    <property type="term" value="C:apical plasma membrane"/>
    <property type="evidence" value="ECO:0007669"/>
    <property type="project" value="UniProtKB-ARBA"/>
</dbReference>
<keyword evidence="10 18" id="KW-1133">Transmembrane helix</keyword>
<feature type="compositionally biased region" description="Low complexity" evidence="17">
    <location>
        <begin position="134"/>
        <end position="161"/>
    </location>
</feature>
<evidence type="ECO:0000256" key="3">
    <source>
        <dbReference type="ARBA" id="ARBA00022568"/>
    </source>
</evidence>
<evidence type="ECO:0000256" key="7">
    <source>
        <dbReference type="ARBA" id="ARBA00022737"/>
    </source>
</evidence>
<evidence type="ECO:0000256" key="1">
    <source>
        <dbReference type="ARBA" id="ARBA00004141"/>
    </source>
</evidence>
<dbReference type="PRINTS" id="PR00167">
    <property type="entry name" value="CACHANNEL"/>
</dbReference>
<feature type="region of interest" description="Disordered" evidence="17">
    <location>
        <begin position="181"/>
        <end position="213"/>
    </location>
</feature>
<evidence type="ECO:0000256" key="4">
    <source>
        <dbReference type="ARBA" id="ARBA00022673"/>
    </source>
</evidence>
<dbReference type="FunFam" id="1.20.120.350:FF:000010">
    <property type="entry name" value="Voltage-dependent L-type calcium channel subunit alpha"/>
    <property type="match status" value="1"/>
</dbReference>
<evidence type="ECO:0000256" key="16">
    <source>
        <dbReference type="RuleBase" id="RU003808"/>
    </source>
</evidence>
<gene>
    <name evidence="20" type="primary">LOC108037521</name>
</gene>
<feature type="non-terminal residue" evidence="20">
    <location>
        <position position="1367"/>
    </location>
</feature>
<evidence type="ECO:0000256" key="18">
    <source>
        <dbReference type="SAM" id="Phobius"/>
    </source>
</evidence>
<dbReference type="GO" id="GO:0098703">
    <property type="term" value="P:calcium ion import across plasma membrane"/>
    <property type="evidence" value="ECO:0007669"/>
    <property type="project" value="TreeGrafter"/>
</dbReference>
<evidence type="ECO:0000259" key="19">
    <source>
        <dbReference type="Pfam" id="PF00520"/>
    </source>
</evidence>
<feature type="compositionally biased region" description="Polar residues" evidence="17">
    <location>
        <begin position="82"/>
        <end position="96"/>
    </location>
</feature>
<feature type="transmembrane region" description="Helical" evidence="18">
    <location>
        <begin position="957"/>
        <end position="979"/>
    </location>
</feature>
<dbReference type="PANTHER" id="PTHR45628">
    <property type="entry name" value="VOLTAGE-DEPENDENT CALCIUM CHANNEL TYPE A SUBUNIT ALPHA-1"/>
    <property type="match status" value="1"/>
</dbReference>
<evidence type="ECO:0000256" key="9">
    <source>
        <dbReference type="ARBA" id="ARBA00022882"/>
    </source>
</evidence>
<feature type="binding site" evidence="15">
    <location>
        <position position="1045"/>
    </location>
    <ligand>
        <name>Ca(2+)</name>
        <dbReference type="ChEBI" id="CHEBI:29108"/>
    </ligand>
</feature>
<feature type="region of interest" description="Disordered" evidence="17">
    <location>
        <begin position="235"/>
        <end position="257"/>
    </location>
</feature>
<evidence type="ECO:0000256" key="6">
    <source>
        <dbReference type="ARBA" id="ARBA00022723"/>
    </source>
</evidence>
<keyword evidence="9 16" id="KW-0851">Voltage-gated channel</keyword>
<feature type="compositionally biased region" description="Low complexity" evidence="17">
    <location>
        <begin position="777"/>
        <end position="787"/>
    </location>
</feature>
<feature type="compositionally biased region" description="Gly residues" evidence="17">
    <location>
        <begin position="363"/>
        <end position="373"/>
    </location>
</feature>
<keyword evidence="4 16" id="KW-0107">Calcium channel</keyword>
<evidence type="ECO:0000256" key="8">
    <source>
        <dbReference type="ARBA" id="ARBA00022837"/>
    </source>
</evidence>
<feature type="compositionally biased region" description="Acidic residues" evidence="17">
    <location>
        <begin position="612"/>
        <end position="646"/>
    </location>
</feature>
<feature type="compositionally biased region" description="Acidic residues" evidence="17">
    <location>
        <begin position="579"/>
        <end position="590"/>
    </location>
</feature>
<dbReference type="GO" id="GO:0042045">
    <property type="term" value="P:epithelial fluid transport"/>
    <property type="evidence" value="ECO:0007669"/>
    <property type="project" value="UniProtKB-ARBA"/>
</dbReference>
<dbReference type="InterPro" id="IPR027359">
    <property type="entry name" value="Volt_channel_dom_sf"/>
</dbReference>
<keyword evidence="8 15" id="KW-0106">Calcium</keyword>
<evidence type="ECO:0000256" key="12">
    <source>
        <dbReference type="ARBA" id="ARBA00023136"/>
    </source>
</evidence>
<keyword evidence="7" id="KW-0677">Repeat</keyword>
<evidence type="ECO:0000256" key="13">
    <source>
        <dbReference type="ARBA" id="ARBA00023303"/>
    </source>
</evidence>
<evidence type="ECO:0000256" key="14">
    <source>
        <dbReference type="ARBA" id="ARBA00061395"/>
    </source>
</evidence>
<feature type="region of interest" description="Disordered" evidence="17">
    <location>
        <begin position="355"/>
        <end position="476"/>
    </location>
</feature>
<name>A0A6P4E814_DRORH</name>
<comment type="function">
    <text evidence="16">Voltage-sensitive calcium channels (VSCC) mediate the entry of calcium ions into excitable cells and are also involved in a variety of calcium-dependent processes, including muscle contraction, hormone or neurotransmitter release, gene expression, cell motility, cell division and cell death.</text>
</comment>
<dbReference type="Gene3D" id="1.10.287.70">
    <property type="match status" value="2"/>
</dbReference>